<dbReference type="SUPFAM" id="SSF47384">
    <property type="entry name" value="Homodimeric domain of signal transducing histidine kinase"/>
    <property type="match status" value="1"/>
</dbReference>
<dbReference type="EMBL" id="RCNR01000005">
    <property type="protein sequence ID" value="MUH34989.1"/>
    <property type="molecule type" value="Genomic_DNA"/>
</dbReference>
<dbReference type="PROSITE" id="PS50112">
    <property type="entry name" value="PAS"/>
    <property type="match status" value="1"/>
</dbReference>
<dbReference type="InterPro" id="IPR003594">
    <property type="entry name" value="HATPase_dom"/>
</dbReference>
<evidence type="ECO:0000313" key="10">
    <source>
        <dbReference type="EMBL" id="MUH34989.1"/>
    </source>
</evidence>
<dbReference type="Gene3D" id="3.30.450.20">
    <property type="entry name" value="PAS domain"/>
    <property type="match status" value="1"/>
</dbReference>
<dbReference type="AlphaFoldDB" id="A0A7X2ZRE1"/>
<keyword evidence="5 10" id="KW-0418">Kinase</keyword>
<gene>
    <name evidence="10" type="ORF">D9O36_03980</name>
</gene>
<dbReference type="InterPro" id="IPR003661">
    <property type="entry name" value="HisK_dim/P_dom"/>
</dbReference>
<dbReference type="PANTHER" id="PTHR43711:SF31">
    <property type="entry name" value="HISTIDINE KINASE"/>
    <property type="match status" value="1"/>
</dbReference>
<proteinExistence type="predicted"/>
<dbReference type="InterPro" id="IPR036890">
    <property type="entry name" value="HATPase_C_sf"/>
</dbReference>
<evidence type="ECO:0000256" key="6">
    <source>
        <dbReference type="ARBA" id="ARBA00023012"/>
    </source>
</evidence>
<evidence type="ECO:0000256" key="3">
    <source>
        <dbReference type="ARBA" id="ARBA00022553"/>
    </source>
</evidence>
<dbReference type="SMART" id="SM00388">
    <property type="entry name" value="HisKA"/>
    <property type="match status" value="1"/>
</dbReference>
<dbReference type="Gene3D" id="3.30.565.10">
    <property type="entry name" value="Histidine kinase-like ATPase, C-terminal domain"/>
    <property type="match status" value="1"/>
</dbReference>
<dbReference type="InterPro" id="IPR035965">
    <property type="entry name" value="PAS-like_dom_sf"/>
</dbReference>
<dbReference type="PROSITE" id="PS50113">
    <property type="entry name" value="PAC"/>
    <property type="match status" value="1"/>
</dbReference>
<evidence type="ECO:0000256" key="4">
    <source>
        <dbReference type="ARBA" id="ARBA00022679"/>
    </source>
</evidence>
<dbReference type="Pfam" id="PF08448">
    <property type="entry name" value="PAS_4"/>
    <property type="match status" value="1"/>
</dbReference>
<dbReference type="CDD" id="cd00130">
    <property type="entry name" value="PAS"/>
    <property type="match status" value="1"/>
</dbReference>
<dbReference type="OrthoDB" id="9781208at2"/>
<evidence type="ECO:0000259" key="7">
    <source>
        <dbReference type="PROSITE" id="PS50109"/>
    </source>
</evidence>
<name>A0A7X2ZRE1_9FLAO</name>
<keyword evidence="3" id="KW-0597">Phosphoprotein</keyword>
<evidence type="ECO:0000256" key="2">
    <source>
        <dbReference type="ARBA" id="ARBA00012438"/>
    </source>
</evidence>
<dbReference type="PANTHER" id="PTHR43711">
    <property type="entry name" value="TWO-COMPONENT HISTIDINE KINASE"/>
    <property type="match status" value="1"/>
</dbReference>
<dbReference type="EC" id="2.7.13.3" evidence="2"/>
<evidence type="ECO:0000259" key="8">
    <source>
        <dbReference type="PROSITE" id="PS50112"/>
    </source>
</evidence>
<dbReference type="InterPro" id="IPR050736">
    <property type="entry name" value="Sensor_HK_Regulatory"/>
</dbReference>
<dbReference type="Pfam" id="PF00512">
    <property type="entry name" value="HisKA"/>
    <property type="match status" value="1"/>
</dbReference>
<keyword evidence="4" id="KW-0808">Transferase</keyword>
<dbReference type="InterPro" id="IPR004358">
    <property type="entry name" value="Sig_transdc_His_kin-like_C"/>
</dbReference>
<dbReference type="NCBIfam" id="TIGR00229">
    <property type="entry name" value="sensory_box"/>
    <property type="match status" value="1"/>
</dbReference>
<evidence type="ECO:0000259" key="9">
    <source>
        <dbReference type="PROSITE" id="PS50113"/>
    </source>
</evidence>
<dbReference type="CDD" id="cd00075">
    <property type="entry name" value="HATPase"/>
    <property type="match status" value="1"/>
</dbReference>
<evidence type="ECO:0000313" key="11">
    <source>
        <dbReference type="Proteomes" id="UP000540519"/>
    </source>
</evidence>
<dbReference type="Pfam" id="PF02518">
    <property type="entry name" value="HATPase_c"/>
    <property type="match status" value="1"/>
</dbReference>
<evidence type="ECO:0000256" key="5">
    <source>
        <dbReference type="ARBA" id="ARBA00022777"/>
    </source>
</evidence>
<organism evidence="10 11">
    <name type="scientific">Zobellia amurskyensis</name>
    <dbReference type="NCBI Taxonomy" id="248905"/>
    <lineage>
        <taxon>Bacteria</taxon>
        <taxon>Pseudomonadati</taxon>
        <taxon>Bacteroidota</taxon>
        <taxon>Flavobacteriia</taxon>
        <taxon>Flavobacteriales</taxon>
        <taxon>Flavobacteriaceae</taxon>
        <taxon>Zobellia</taxon>
    </lineage>
</organism>
<feature type="domain" description="PAS" evidence="8">
    <location>
        <begin position="13"/>
        <end position="83"/>
    </location>
</feature>
<reference evidence="10 11" key="1">
    <citation type="journal article" date="2019" name="Mar. Drugs">
        <title>Comparative Genomics and CAZyme Genome Repertoires of Marine Zobellia amurskyensis KMM 3526(T) and Zobellia laminariae KMM 3676(T).</title>
        <authorList>
            <person name="Chernysheva N."/>
            <person name="Bystritskaya E."/>
            <person name="Stenkova A."/>
            <person name="Golovkin I."/>
            <person name="Nedashkovskaya O."/>
            <person name="Isaeva M."/>
        </authorList>
    </citation>
    <scope>NUCLEOTIDE SEQUENCE [LARGE SCALE GENOMIC DNA]</scope>
    <source>
        <strain evidence="10 11">KMM 3526</strain>
    </source>
</reference>
<keyword evidence="11" id="KW-1185">Reference proteome</keyword>
<dbReference type="InterPro" id="IPR000700">
    <property type="entry name" value="PAS-assoc_C"/>
</dbReference>
<accession>A0A7X2ZRE1</accession>
<dbReference type="PRINTS" id="PR00344">
    <property type="entry name" value="BCTRLSENSOR"/>
</dbReference>
<dbReference type="InterPro" id="IPR005467">
    <property type="entry name" value="His_kinase_dom"/>
</dbReference>
<dbReference type="InterPro" id="IPR013656">
    <property type="entry name" value="PAS_4"/>
</dbReference>
<sequence>MSQLNVHDHLNQQKSYTQAILDNMGDSVFVKDDQSRLILVNDAFCKMLGLPREEIIGKTLAEHVEPEERDSFLRIDRQVLADGIENMLEEEMTVRGGEKKIIFTRKSRFMDEHGNKFLMCVVRDITEKKKAEESLFQSETQLREVGATKDKLLSIIAHDLRSPFNNISLLSDLLSESIQTGNVTQSKEYLELIEKTTKNSLDLLDNLLNWAKSQTGQLDFKSEKADVGQIISETLELSRTIASTKNIALNYEQNETIEVSSDHKIIRTIVRNLVSNAIKFTRPGGHINVSAKLHETYVEITVSDNGVGMSADTCQKLFGINTNMACVGTANEKGSGFGLVLCREFVNKLGGKIWAESTLGKGSDFRFTIPLK</sequence>
<dbReference type="Proteomes" id="UP000540519">
    <property type="component" value="Unassembled WGS sequence"/>
</dbReference>
<feature type="domain" description="Histidine kinase" evidence="7">
    <location>
        <begin position="155"/>
        <end position="372"/>
    </location>
</feature>
<dbReference type="InterPro" id="IPR036097">
    <property type="entry name" value="HisK_dim/P_sf"/>
</dbReference>
<evidence type="ECO:0000256" key="1">
    <source>
        <dbReference type="ARBA" id="ARBA00000085"/>
    </source>
</evidence>
<dbReference type="SUPFAM" id="SSF55785">
    <property type="entry name" value="PYP-like sensor domain (PAS domain)"/>
    <property type="match status" value="1"/>
</dbReference>
<dbReference type="RefSeq" id="WP_155598933.1">
    <property type="nucleotide sequence ID" value="NZ_RCNR01000005.1"/>
</dbReference>
<keyword evidence="6" id="KW-0902">Two-component regulatory system</keyword>
<comment type="caution">
    <text evidence="10">The sequence shown here is derived from an EMBL/GenBank/DDBJ whole genome shotgun (WGS) entry which is preliminary data.</text>
</comment>
<dbReference type="Gene3D" id="1.10.287.130">
    <property type="match status" value="1"/>
</dbReference>
<comment type="catalytic activity">
    <reaction evidence="1">
        <text>ATP + protein L-histidine = ADP + protein N-phospho-L-histidine.</text>
        <dbReference type="EC" id="2.7.13.3"/>
    </reaction>
</comment>
<dbReference type="GO" id="GO:0000155">
    <property type="term" value="F:phosphorelay sensor kinase activity"/>
    <property type="evidence" value="ECO:0007669"/>
    <property type="project" value="InterPro"/>
</dbReference>
<dbReference type="PROSITE" id="PS50109">
    <property type="entry name" value="HIS_KIN"/>
    <property type="match status" value="1"/>
</dbReference>
<dbReference type="SMART" id="SM00091">
    <property type="entry name" value="PAS"/>
    <property type="match status" value="1"/>
</dbReference>
<dbReference type="SMART" id="SM00387">
    <property type="entry name" value="HATPase_c"/>
    <property type="match status" value="1"/>
</dbReference>
<protein>
    <recommendedName>
        <fullName evidence="2">histidine kinase</fullName>
        <ecNumber evidence="2">2.7.13.3</ecNumber>
    </recommendedName>
</protein>
<dbReference type="InterPro" id="IPR000014">
    <property type="entry name" value="PAS"/>
</dbReference>
<feature type="domain" description="PAC" evidence="9">
    <location>
        <begin position="86"/>
        <end position="137"/>
    </location>
</feature>
<dbReference type="SUPFAM" id="SSF55874">
    <property type="entry name" value="ATPase domain of HSP90 chaperone/DNA topoisomerase II/histidine kinase"/>
    <property type="match status" value="1"/>
</dbReference>